<sequence length="79" mass="8545">MSDLEVTVLVDDQHRGQISEVVEALQAAGMRVAQCMQQIGVVAGTIESTQMDRLCQIEGVAAVEPSQSYQLEPPDSEVQ</sequence>
<reference evidence="1" key="1">
    <citation type="submission" date="2020-05" db="EMBL/GenBank/DDBJ databases">
        <authorList>
            <person name="Zhu T."/>
            <person name="Keshari N."/>
            <person name="Lu X."/>
        </authorList>
    </citation>
    <scope>NUCLEOTIDE SEQUENCE</scope>
    <source>
        <strain evidence="1">NK1-12</strain>
    </source>
</reference>
<name>A0AA97AEU9_9CYAN</name>
<organism evidence="1">
    <name type="scientific">Leptolyngbya sp. NK1-12</name>
    <dbReference type="NCBI Taxonomy" id="2547451"/>
    <lineage>
        <taxon>Bacteria</taxon>
        <taxon>Bacillati</taxon>
        <taxon>Cyanobacteriota</taxon>
        <taxon>Cyanophyceae</taxon>
        <taxon>Leptolyngbyales</taxon>
        <taxon>Leptolyngbyaceae</taxon>
        <taxon>Leptolyngbya group</taxon>
        <taxon>Leptolyngbya</taxon>
    </lineage>
</organism>
<proteinExistence type="predicted"/>
<dbReference type="EMBL" id="CP053586">
    <property type="protein sequence ID" value="WNZ22455.1"/>
    <property type="molecule type" value="Genomic_DNA"/>
</dbReference>
<evidence type="ECO:0000313" key="1">
    <source>
        <dbReference type="EMBL" id="WNZ22455.1"/>
    </source>
</evidence>
<gene>
    <name evidence="1" type="ORF">HJG54_05980</name>
</gene>
<dbReference type="RefSeq" id="WP_316433904.1">
    <property type="nucleotide sequence ID" value="NZ_CP053586.1"/>
</dbReference>
<protein>
    <submittedName>
        <fullName evidence="1">Ketohydroxyglutarate aldolase</fullName>
    </submittedName>
</protein>
<accession>A0AA97AEU9</accession>
<dbReference type="AlphaFoldDB" id="A0AA97AEU9"/>